<name>A0A3S5AMM8_9PLAT</name>
<dbReference type="EMBL" id="CAAALY010046073">
    <property type="protein sequence ID" value="VEL20361.1"/>
    <property type="molecule type" value="Genomic_DNA"/>
</dbReference>
<comment type="caution">
    <text evidence="2">The sequence shown here is derived from an EMBL/GenBank/DDBJ whole genome shotgun (WGS) entry which is preliminary data.</text>
</comment>
<proteinExistence type="predicted"/>
<accession>A0A3S5AMM8</accession>
<evidence type="ECO:0000313" key="3">
    <source>
        <dbReference type="Proteomes" id="UP000784294"/>
    </source>
</evidence>
<evidence type="ECO:0000313" key="2">
    <source>
        <dbReference type="EMBL" id="VEL20361.1"/>
    </source>
</evidence>
<evidence type="ECO:0000256" key="1">
    <source>
        <dbReference type="SAM" id="SignalP"/>
    </source>
</evidence>
<evidence type="ECO:0008006" key="4">
    <source>
        <dbReference type="Google" id="ProtNLM"/>
    </source>
</evidence>
<dbReference type="Proteomes" id="UP000784294">
    <property type="component" value="Unassembled WGS sequence"/>
</dbReference>
<dbReference type="AlphaFoldDB" id="A0A3S5AMM8"/>
<feature type="chain" id="PRO_5018648265" description="Secreted protein" evidence="1">
    <location>
        <begin position="21"/>
        <end position="72"/>
    </location>
</feature>
<protein>
    <recommendedName>
        <fullName evidence="4">Secreted protein</fullName>
    </recommendedName>
</protein>
<reference evidence="2" key="1">
    <citation type="submission" date="2018-11" db="EMBL/GenBank/DDBJ databases">
        <authorList>
            <consortium name="Pathogen Informatics"/>
        </authorList>
    </citation>
    <scope>NUCLEOTIDE SEQUENCE</scope>
</reference>
<organism evidence="2 3">
    <name type="scientific">Protopolystoma xenopodis</name>
    <dbReference type="NCBI Taxonomy" id="117903"/>
    <lineage>
        <taxon>Eukaryota</taxon>
        <taxon>Metazoa</taxon>
        <taxon>Spiralia</taxon>
        <taxon>Lophotrochozoa</taxon>
        <taxon>Platyhelminthes</taxon>
        <taxon>Monogenea</taxon>
        <taxon>Polyopisthocotylea</taxon>
        <taxon>Polystomatidea</taxon>
        <taxon>Polystomatidae</taxon>
        <taxon>Protopolystoma</taxon>
    </lineage>
</organism>
<keyword evidence="1" id="KW-0732">Signal</keyword>
<sequence>MSFLFFILILLLSRLHFVFGISIKTPSSANYQTPGELISSGQVRLRRRSHLIAVRAPIDSIQLPDLNGSDEV</sequence>
<gene>
    <name evidence="2" type="ORF">PXEA_LOCUS13801</name>
</gene>
<keyword evidence="3" id="KW-1185">Reference proteome</keyword>
<feature type="signal peptide" evidence="1">
    <location>
        <begin position="1"/>
        <end position="20"/>
    </location>
</feature>